<dbReference type="PANTHER" id="PTHR46148:SF59">
    <property type="entry name" value="NUCLEOTIDYLTRANSFERASE, RIBONUCLEASE H"/>
    <property type="match status" value="1"/>
</dbReference>
<sequence>MLRACVINFGNGWDNHLPLVELFYNNRYNSSIKATPFEALYGRKCRSLIYWTEVGDYQLTGPEIIHETTEKIVRNKVMSKVSPWKGVIHFRKQEKLNLRYIRPFKVLAKVGPVAYRLELPQELSGVHNTFHVSNLNKCLLDASPVIPLEEIQVDDKLHFIEEPVEIMDQEIIQLKISCIPIIKVQWNSRRGPEFTLKREDQFHDKYPYLFPESSPPDTTN</sequence>
<keyword evidence="2" id="KW-0695">RNA-directed DNA polymerase</keyword>
<dbReference type="PANTHER" id="PTHR46148">
    <property type="entry name" value="CHROMO DOMAIN-CONTAINING PROTEIN"/>
    <property type="match status" value="1"/>
</dbReference>
<dbReference type="EMBL" id="BQNB010013368">
    <property type="protein sequence ID" value="GJT15084.1"/>
    <property type="molecule type" value="Genomic_DNA"/>
</dbReference>
<comment type="caution">
    <text evidence="2">The sequence shown here is derived from an EMBL/GenBank/DDBJ whole genome shotgun (WGS) entry which is preliminary data.</text>
</comment>
<dbReference type="InterPro" id="IPR056924">
    <property type="entry name" value="SH3_Tf2-1"/>
</dbReference>
<reference evidence="2" key="1">
    <citation type="journal article" date="2022" name="Int. J. Mol. Sci.">
        <title>Draft Genome of Tanacetum Coccineum: Genomic Comparison of Closely Related Tanacetum-Family Plants.</title>
        <authorList>
            <person name="Yamashiro T."/>
            <person name="Shiraishi A."/>
            <person name="Nakayama K."/>
            <person name="Satake H."/>
        </authorList>
    </citation>
    <scope>NUCLEOTIDE SEQUENCE</scope>
</reference>
<dbReference type="GO" id="GO:0003964">
    <property type="term" value="F:RNA-directed DNA polymerase activity"/>
    <property type="evidence" value="ECO:0007669"/>
    <property type="project" value="UniProtKB-KW"/>
</dbReference>
<proteinExistence type="predicted"/>
<name>A0ABQ5BQG0_9ASTR</name>
<keyword evidence="2" id="KW-0548">Nucleotidyltransferase</keyword>
<reference evidence="2" key="2">
    <citation type="submission" date="2022-01" db="EMBL/GenBank/DDBJ databases">
        <authorList>
            <person name="Yamashiro T."/>
            <person name="Shiraishi A."/>
            <person name="Satake H."/>
            <person name="Nakayama K."/>
        </authorList>
    </citation>
    <scope>NUCLEOTIDE SEQUENCE</scope>
</reference>
<protein>
    <submittedName>
        <fullName evidence="2">Reverse transcriptase domain-containing protein</fullName>
    </submittedName>
</protein>
<keyword evidence="2" id="KW-0808">Transferase</keyword>
<gene>
    <name evidence="2" type="ORF">Tco_0873790</name>
</gene>
<dbReference type="Gene3D" id="3.30.420.10">
    <property type="entry name" value="Ribonuclease H-like superfamily/Ribonuclease H"/>
    <property type="match status" value="1"/>
</dbReference>
<dbReference type="Pfam" id="PF24626">
    <property type="entry name" value="SH3_Tf2-1"/>
    <property type="match status" value="1"/>
</dbReference>
<keyword evidence="3" id="KW-1185">Reference proteome</keyword>
<evidence type="ECO:0000259" key="1">
    <source>
        <dbReference type="Pfam" id="PF24626"/>
    </source>
</evidence>
<feature type="domain" description="Tf2-1-like SH3-like" evidence="1">
    <location>
        <begin position="76"/>
        <end position="138"/>
    </location>
</feature>
<accession>A0ABQ5BQG0</accession>
<evidence type="ECO:0000313" key="3">
    <source>
        <dbReference type="Proteomes" id="UP001151760"/>
    </source>
</evidence>
<organism evidence="2 3">
    <name type="scientific">Tanacetum coccineum</name>
    <dbReference type="NCBI Taxonomy" id="301880"/>
    <lineage>
        <taxon>Eukaryota</taxon>
        <taxon>Viridiplantae</taxon>
        <taxon>Streptophyta</taxon>
        <taxon>Embryophyta</taxon>
        <taxon>Tracheophyta</taxon>
        <taxon>Spermatophyta</taxon>
        <taxon>Magnoliopsida</taxon>
        <taxon>eudicotyledons</taxon>
        <taxon>Gunneridae</taxon>
        <taxon>Pentapetalae</taxon>
        <taxon>asterids</taxon>
        <taxon>campanulids</taxon>
        <taxon>Asterales</taxon>
        <taxon>Asteraceae</taxon>
        <taxon>Asteroideae</taxon>
        <taxon>Anthemideae</taxon>
        <taxon>Anthemidinae</taxon>
        <taxon>Tanacetum</taxon>
    </lineage>
</organism>
<evidence type="ECO:0000313" key="2">
    <source>
        <dbReference type="EMBL" id="GJT15084.1"/>
    </source>
</evidence>
<dbReference type="Proteomes" id="UP001151760">
    <property type="component" value="Unassembled WGS sequence"/>
</dbReference>
<dbReference type="InterPro" id="IPR036397">
    <property type="entry name" value="RNaseH_sf"/>
</dbReference>